<dbReference type="AlphaFoldDB" id="A0A8J7GBA9"/>
<dbReference type="InterPro" id="IPR043147">
    <property type="entry name" value="Penicillin_amidase_A-knob"/>
</dbReference>
<dbReference type="InterPro" id="IPR029055">
    <property type="entry name" value="Ntn_hydrolases_N"/>
</dbReference>
<dbReference type="Gene3D" id="1.10.439.10">
    <property type="entry name" value="Penicillin Amidohydrolase, domain 1"/>
    <property type="match status" value="1"/>
</dbReference>
<dbReference type="SUPFAM" id="SSF49785">
    <property type="entry name" value="Galactose-binding domain-like"/>
    <property type="match status" value="1"/>
</dbReference>
<keyword evidence="3" id="KW-0865">Zymogen</keyword>
<evidence type="ECO:0000313" key="6">
    <source>
        <dbReference type="EMBL" id="MBG6137268.1"/>
    </source>
</evidence>
<dbReference type="Gene3D" id="1.10.1400.10">
    <property type="match status" value="1"/>
</dbReference>
<dbReference type="Pfam" id="PF01804">
    <property type="entry name" value="Penicil_amidase"/>
    <property type="match status" value="1"/>
</dbReference>
<evidence type="ECO:0000256" key="4">
    <source>
        <dbReference type="SAM" id="SignalP"/>
    </source>
</evidence>
<dbReference type="InterPro" id="IPR002692">
    <property type="entry name" value="S45"/>
</dbReference>
<evidence type="ECO:0000313" key="7">
    <source>
        <dbReference type="Proteomes" id="UP000622552"/>
    </source>
</evidence>
<organism evidence="6 7">
    <name type="scientific">Longispora fulva</name>
    <dbReference type="NCBI Taxonomy" id="619741"/>
    <lineage>
        <taxon>Bacteria</taxon>
        <taxon>Bacillati</taxon>
        <taxon>Actinomycetota</taxon>
        <taxon>Actinomycetes</taxon>
        <taxon>Micromonosporales</taxon>
        <taxon>Micromonosporaceae</taxon>
        <taxon>Longispora</taxon>
    </lineage>
</organism>
<dbReference type="Gene3D" id="2.60.120.260">
    <property type="entry name" value="Galactose-binding domain-like"/>
    <property type="match status" value="1"/>
</dbReference>
<proteinExistence type="inferred from homology"/>
<evidence type="ECO:0000256" key="1">
    <source>
        <dbReference type="ARBA" id="ARBA00006586"/>
    </source>
</evidence>
<evidence type="ECO:0000259" key="5">
    <source>
        <dbReference type="PROSITE" id="PS50022"/>
    </source>
</evidence>
<evidence type="ECO:0000256" key="3">
    <source>
        <dbReference type="ARBA" id="ARBA00023145"/>
    </source>
</evidence>
<dbReference type="InterPro" id="IPR023343">
    <property type="entry name" value="Penicillin_amidase_dom1"/>
</dbReference>
<feature type="domain" description="F5/8 type C" evidence="5">
    <location>
        <begin position="911"/>
        <end position="1052"/>
    </location>
</feature>
<comment type="similarity">
    <text evidence="1">Belongs to the peptidase S45 family.</text>
</comment>
<dbReference type="PANTHER" id="PTHR34218:SF4">
    <property type="entry name" value="ACYL-HOMOSERINE LACTONE ACYLASE QUIP"/>
    <property type="match status" value="1"/>
</dbReference>
<dbReference type="InterPro" id="IPR043146">
    <property type="entry name" value="Penicillin_amidase_N_B-knob"/>
</dbReference>
<comment type="caution">
    <text evidence="6">The sequence shown here is derived from an EMBL/GenBank/DDBJ whole genome shotgun (WGS) entry which is preliminary data.</text>
</comment>
<dbReference type="Gene3D" id="3.60.20.10">
    <property type="entry name" value="Glutamine Phosphoribosylpyrophosphate, subunit 1, domain 1"/>
    <property type="match status" value="1"/>
</dbReference>
<dbReference type="PANTHER" id="PTHR34218">
    <property type="entry name" value="PEPTIDASE S45 PENICILLIN AMIDASE"/>
    <property type="match status" value="1"/>
</dbReference>
<dbReference type="GO" id="GO:0016811">
    <property type="term" value="F:hydrolase activity, acting on carbon-nitrogen (but not peptide) bonds, in linear amides"/>
    <property type="evidence" value="ECO:0007669"/>
    <property type="project" value="InterPro"/>
</dbReference>
<sequence>MRTPPRAALVALALVAALAVPSPAAATPTASTFAANDYCLGQCGDILPPGENGNATLADILANRAFGTRPKHTDDQLGKYAALVNSYTGLSNAALGQFFNDASFGVPADQVESTVSPRSDVTIVRDKATGVPHVYGTTRSGTEFGAGYVAAQDRLWLMDLFRHVGRGALSGFAGGAAANRQLEQTFWQAAPYTEAELRAQLDAAVARGGARGQQALRDATDYVAGINLYIDQSYGGRYFPGEYVLTGHVDAVTNAGSIDHFQLTDLVALASVVGALFGAGGGGEVQSALVKLAADQRYGQVEGDRVWNAFREQNDPEAVLTLHDGQTFPYAGSPANPQGVALPDPGSVTPAQLIYDPTGSANTATTAAAGVLPGDLLSAKHGMSNALVVSGAHTDSGHPVAVFGPQTGYFAPQLLMLEELHGPGIDARGVAFAGSSFYVQLGRGVDYSWSATSAGQDITDTYAATLCNLDGSAPTKDSVAYDYHGTCTAMDRLERFDSWSPTTADGTPAGSYKLVVYRTRYGLVTHRGTVAGRPVAFASLRSTYMHEVDSIIGFQLFNDPAAITSAADFQQAASQIGYTFNWFYADAQHTAYYNSGANPARPANVDPSLPIAATAANEWTGYTPFGEHPNSIDQDYYVSWNNKQARQYCSAGFGEASVHRANLLDDRVKALVTSGTKVSRASLTSAMADAAVTDLRAEDVLPKLLRVLTSQPVTDPALNAAVTELKAWQQHGGKRVETAPGSHVYKDAHAIAVFDAWWPLLVQAEFKPGMGDGLFGALAGALQLNESPSGGQNGPYAGSGGADAAVGHRGSAFQHGWWSYVDKDLRAVLGDPVSGGLTRTWCGDLAGCRAALLGALGGALSQSTAQVYPTDAHCSAGDQWCADAIVQNPLGGVTDPMVSWQNRPTYQQVVQFAAHRGDSVANLAAGRPVSATSYQHGWFDPYCPPGYAVDGDPGSRWASDWSDNQSITVDLGSARTVSRAVLRWESAYAASYRLQVSTDGATWRDALAVTAGAGGLENDAFAPVTARYVRMQGVRRGTGYGYSLYEFEVYEH</sequence>
<reference evidence="6" key="1">
    <citation type="submission" date="2020-11" db="EMBL/GenBank/DDBJ databases">
        <title>Sequencing the genomes of 1000 actinobacteria strains.</title>
        <authorList>
            <person name="Klenk H.-P."/>
        </authorList>
    </citation>
    <scope>NUCLEOTIDE SEQUENCE</scope>
    <source>
        <strain evidence="6">DSM 45356</strain>
    </source>
</reference>
<evidence type="ECO:0000256" key="2">
    <source>
        <dbReference type="ARBA" id="ARBA00022801"/>
    </source>
</evidence>
<gene>
    <name evidence="6" type="ORF">IW245_003462</name>
</gene>
<dbReference type="EMBL" id="JADOUF010000001">
    <property type="protein sequence ID" value="MBG6137268.1"/>
    <property type="molecule type" value="Genomic_DNA"/>
</dbReference>
<dbReference type="GO" id="GO:0017000">
    <property type="term" value="P:antibiotic biosynthetic process"/>
    <property type="evidence" value="ECO:0007669"/>
    <property type="project" value="InterPro"/>
</dbReference>
<name>A0A8J7GBA9_9ACTN</name>
<accession>A0A8J7GBA9</accession>
<dbReference type="PROSITE" id="PS50022">
    <property type="entry name" value="FA58C_3"/>
    <property type="match status" value="1"/>
</dbReference>
<dbReference type="Gene3D" id="2.30.120.10">
    <property type="match status" value="1"/>
</dbReference>
<dbReference type="Proteomes" id="UP000622552">
    <property type="component" value="Unassembled WGS sequence"/>
</dbReference>
<dbReference type="RefSeq" id="WP_197004149.1">
    <property type="nucleotide sequence ID" value="NZ_BONS01000020.1"/>
</dbReference>
<feature type="signal peptide" evidence="4">
    <location>
        <begin position="1"/>
        <end position="26"/>
    </location>
</feature>
<feature type="chain" id="PRO_5035247143" evidence="4">
    <location>
        <begin position="27"/>
        <end position="1052"/>
    </location>
</feature>
<dbReference type="Pfam" id="PF00754">
    <property type="entry name" value="F5_F8_type_C"/>
    <property type="match status" value="1"/>
</dbReference>
<dbReference type="SUPFAM" id="SSF56235">
    <property type="entry name" value="N-terminal nucleophile aminohydrolases (Ntn hydrolases)"/>
    <property type="match status" value="1"/>
</dbReference>
<protein>
    <submittedName>
        <fullName evidence="6">Acyl-homoserine lactone acylase PvdQ</fullName>
    </submittedName>
</protein>
<keyword evidence="4" id="KW-0732">Signal</keyword>
<dbReference type="InterPro" id="IPR000421">
    <property type="entry name" value="FA58C"/>
</dbReference>
<keyword evidence="2" id="KW-0378">Hydrolase</keyword>
<keyword evidence="7" id="KW-1185">Reference proteome</keyword>
<dbReference type="InterPro" id="IPR008979">
    <property type="entry name" value="Galactose-bd-like_sf"/>
</dbReference>